<evidence type="ECO:0000313" key="3">
    <source>
        <dbReference type="Proteomes" id="UP000626092"/>
    </source>
</evidence>
<organism evidence="2 3">
    <name type="scientific">Rhododendron simsii</name>
    <name type="common">Sims's rhododendron</name>
    <dbReference type="NCBI Taxonomy" id="118357"/>
    <lineage>
        <taxon>Eukaryota</taxon>
        <taxon>Viridiplantae</taxon>
        <taxon>Streptophyta</taxon>
        <taxon>Embryophyta</taxon>
        <taxon>Tracheophyta</taxon>
        <taxon>Spermatophyta</taxon>
        <taxon>Magnoliopsida</taxon>
        <taxon>eudicotyledons</taxon>
        <taxon>Gunneridae</taxon>
        <taxon>Pentapetalae</taxon>
        <taxon>asterids</taxon>
        <taxon>Ericales</taxon>
        <taxon>Ericaceae</taxon>
        <taxon>Ericoideae</taxon>
        <taxon>Rhodoreae</taxon>
        <taxon>Rhododendron</taxon>
    </lineage>
</organism>
<gene>
    <name evidence="2" type="ORF">RHSIM_Rhsim07G0151300</name>
</gene>
<dbReference type="EMBL" id="WJXA01000007">
    <property type="protein sequence ID" value="KAF7139530.1"/>
    <property type="molecule type" value="Genomic_DNA"/>
</dbReference>
<accession>A0A834GUY7</accession>
<reference evidence="2" key="1">
    <citation type="submission" date="2019-11" db="EMBL/GenBank/DDBJ databases">
        <authorList>
            <person name="Liu Y."/>
            <person name="Hou J."/>
            <person name="Li T.-Q."/>
            <person name="Guan C.-H."/>
            <person name="Wu X."/>
            <person name="Wu H.-Z."/>
            <person name="Ling F."/>
            <person name="Zhang R."/>
            <person name="Shi X.-G."/>
            <person name="Ren J.-P."/>
            <person name="Chen E.-F."/>
            <person name="Sun J.-M."/>
        </authorList>
    </citation>
    <scope>NUCLEOTIDE SEQUENCE</scope>
    <source>
        <strain evidence="2">Adult_tree_wgs_1</strain>
        <tissue evidence="2">Leaves</tissue>
    </source>
</reference>
<sequence>MDPSKTHNGRTPPPTLFFSLKSRPFPQTPHLRRRQPSLSVNPSTLGGIVVSQAPSNLTRSIRFNYRRRVRVRPRTNSRRIQLTDKFDRFVSGGYAEISRSRTSVILKIPFSNCSRIDGSTLSGKIPDMIGNWTKIGRL</sequence>
<dbReference type="AlphaFoldDB" id="A0A834GUY7"/>
<name>A0A834GUY7_RHOSS</name>
<evidence type="ECO:0000256" key="1">
    <source>
        <dbReference type="SAM" id="MobiDB-lite"/>
    </source>
</evidence>
<dbReference type="Proteomes" id="UP000626092">
    <property type="component" value="Unassembled WGS sequence"/>
</dbReference>
<evidence type="ECO:0000313" key="2">
    <source>
        <dbReference type="EMBL" id="KAF7139530.1"/>
    </source>
</evidence>
<dbReference type="OrthoDB" id="1909482at2759"/>
<proteinExistence type="predicted"/>
<protein>
    <submittedName>
        <fullName evidence="2">Uncharacterized protein</fullName>
    </submittedName>
</protein>
<feature type="region of interest" description="Disordered" evidence="1">
    <location>
        <begin position="1"/>
        <end position="20"/>
    </location>
</feature>
<keyword evidence="3" id="KW-1185">Reference proteome</keyword>
<comment type="caution">
    <text evidence="2">The sequence shown here is derived from an EMBL/GenBank/DDBJ whole genome shotgun (WGS) entry which is preliminary data.</text>
</comment>